<accession>A0A380IWW1</accession>
<organism evidence="3 6">
    <name type="scientific">Streptococcus agalactiae</name>
    <dbReference type="NCBI Taxonomy" id="1311"/>
    <lineage>
        <taxon>Bacteria</taxon>
        <taxon>Bacillati</taxon>
        <taxon>Bacillota</taxon>
        <taxon>Bacilli</taxon>
        <taxon>Lactobacillales</taxon>
        <taxon>Streptococcaceae</taxon>
        <taxon>Streptococcus</taxon>
    </lineage>
</organism>
<dbReference type="EMBL" id="LR134265">
    <property type="protein sequence ID" value="VED64056.1"/>
    <property type="molecule type" value="Genomic_DNA"/>
</dbReference>
<evidence type="ECO:0000313" key="3">
    <source>
        <dbReference type="EMBL" id="VED64056.1"/>
    </source>
</evidence>
<dbReference type="AlphaFoldDB" id="A0A380IWW1"/>
<evidence type="ECO:0000313" key="4">
    <source>
        <dbReference type="EMBL" id="VED64878.1"/>
    </source>
</evidence>
<evidence type="ECO:0000313" key="5">
    <source>
        <dbReference type="Proteomes" id="UP000255140"/>
    </source>
</evidence>
<evidence type="ECO:0000313" key="6">
    <source>
        <dbReference type="Proteomes" id="UP000268870"/>
    </source>
</evidence>
<dbReference type="EMBL" id="UHEW01000005">
    <property type="protein sequence ID" value="SUN28484.1"/>
    <property type="molecule type" value="Genomic_DNA"/>
</dbReference>
<gene>
    <name evidence="3" type="ORF">NCTC8184_00024</name>
    <name evidence="4" type="ORF">NCTC8184_00913</name>
    <name evidence="1" type="ORF">NCTC9828_00016</name>
    <name evidence="2" type="ORF">NCTC9828_00847</name>
</gene>
<sequence>MTQEEIDQMIEDWISNGFPDELKRLIPDEE</sequence>
<evidence type="ECO:0000313" key="2">
    <source>
        <dbReference type="EMBL" id="SUN28484.1"/>
    </source>
</evidence>
<dbReference type="EMBL" id="UHEW01000002">
    <property type="protein sequence ID" value="SUN25611.1"/>
    <property type="molecule type" value="Genomic_DNA"/>
</dbReference>
<dbReference type="Proteomes" id="UP000255140">
    <property type="component" value="Unassembled WGS sequence"/>
</dbReference>
<dbReference type="EMBL" id="LR134265">
    <property type="protein sequence ID" value="VED64878.1"/>
    <property type="molecule type" value="Genomic_DNA"/>
</dbReference>
<protein>
    <submittedName>
        <fullName evidence="3">Uncharacterized protein</fullName>
    </submittedName>
</protein>
<reference evidence="1 5" key="1">
    <citation type="submission" date="2018-06" db="EMBL/GenBank/DDBJ databases">
        <authorList>
            <consortium name="Pathogen Informatics"/>
            <person name="Doyle S."/>
        </authorList>
    </citation>
    <scope>NUCLEOTIDE SEQUENCE [LARGE SCALE GENOMIC DNA]</scope>
    <source>
        <strain evidence="1 5">NCTC9828</strain>
    </source>
</reference>
<name>A0A380IWW1_STRAG</name>
<dbReference type="Proteomes" id="UP000268870">
    <property type="component" value="Chromosome"/>
</dbReference>
<reference evidence="3 6" key="2">
    <citation type="submission" date="2018-12" db="EMBL/GenBank/DDBJ databases">
        <authorList>
            <consortium name="Pathogen Informatics"/>
        </authorList>
    </citation>
    <scope>NUCLEOTIDE SEQUENCE [LARGE SCALE GENOMIC DNA]</scope>
    <source>
        <strain evidence="3 6">NCTC8184</strain>
    </source>
</reference>
<proteinExistence type="predicted"/>
<evidence type="ECO:0000313" key="1">
    <source>
        <dbReference type="EMBL" id="SUN25611.1"/>
    </source>
</evidence>